<dbReference type="SMART" id="SM00554">
    <property type="entry name" value="FAS1"/>
    <property type="match status" value="1"/>
</dbReference>
<evidence type="ECO:0000259" key="2">
    <source>
        <dbReference type="PROSITE" id="PS50213"/>
    </source>
</evidence>
<evidence type="ECO:0000256" key="1">
    <source>
        <dbReference type="SAM" id="SignalP"/>
    </source>
</evidence>
<dbReference type="InterPro" id="IPR050904">
    <property type="entry name" value="Adhesion/Biosynth-related"/>
</dbReference>
<keyword evidence="1" id="KW-0732">Signal</keyword>
<feature type="chain" id="PRO_5026987096" description="FAS1 domain-containing protein" evidence="1">
    <location>
        <begin position="26"/>
        <end position="164"/>
    </location>
</feature>
<dbReference type="AlphaFoldDB" id="A0A6M5YTS0"/>
<sequence length="164" mass="17504">MKVRLFAAGALAALIGLTAPRSGPAADTSSIYETLKLMQNHTVLFVATTEAKEAETLKGDGPHTLFAPTDAAFKRLDDATIKKIATDKDTVKQLLRSHLVSGKRMAADLKKLDGMDLRTLRGNALKVEDAKDGLRVGGAKLVDADIRCSNGVIHVIDTVLPVTK</sequence>
<name>A0A6M5YTS0_9BACT</name>
<dbReference type="Gene3D" id="2.30.180.10">
    <property type="entry name" value="FAS1 domain"/>
    <property type="match status" value="1"/>
</dbReference>
<accession>A0A6M5YTS0</accession>
<dbReference type="RefSeq" id="WP_171472797.1">
    <property type="nucleotide sequence ID" value="NZ_CP053452.2"/>
</dbReference>
<proteinExistence type="predicted"/>
<dbReference type="PANTHER" id="PTHR10900">
    <property type="entry name" value="PERIOSTIN-RELATED"/>
    <property type="match status" value="1"/>
</dbReference>
<organism evidence="3 4">
    <name type="scientific">Frigoriglobus tundricola</name>
    <dbReference type="NCBI Taxonomy" id="2774151"/>
    <lineage>
        <taxon>Bacteria</taxon>
        <taxon>Pseudomonadati</taxon>
        <taxon>Planctomycetota</taxon>
        <taxon>Planctomycetia</taxon>
        <taxon>Gemmatales</taxon>
        <taxon>Gemmataceae</taxon>
        <taxon>Frigoriglobus</taxon>
    </lineage>
</organism>
<evidence type="ECO:0000313" key="3">
    <source>
        <dbReference type="EMBL" id="QJW97428.1"/>
    </source>
</evidence>
<feature type="domain" description="FAS1" evidence="2">
    <location>
        <begin position="28"/>
        <end position="160"/>
    </location>
</feature>
<dbReference type="PROSITE" id="PS50213">
    <property type="entry name" value="FAS1"/>
    <property type="match status" value="1"/>
</dbReference>
<dbReference type="PANTHER" id="PTHR10900:SF77">
    <property type="entry name" value="FI19380P1"/>
    <property type="match status" value="1"/>
</dbReference>
<dbReference type="SUPFAM" id="SSF82153">
    <property type="entry name" value="FAS1 domain"/>
    <property type="match status" value="1"/>
</dbReference>
<dbReference type="FunFam" id="2.30.180.10:FF:000032">
    <property type="entry name" value="Fasciclin domain-containing protein, putative"/>
    <property type="match status" value="1"/>
</dbReference>
<protein>
    <recommendedName>
        <fullName evidence="2">FAS1 domain-containing protein</fullName>
    </recommendedName>
</protein>
<dbReference type="KEGG" id="ftj:FTUN_5002"/>
<dbReference type="EMBL" id="CP053452">
    <property type="protein sequence ID" value="QJW97428.1"/>
    <property type="molecule type" value="Genomic_DNA"/>
</dbReference>
<dbReference type="InterPro" id="IPR036378">
    <property type="entry name" value="FAS1_dom_sf"/>
</dbReference>
<dbReference type="InterPro" id="IPR000782">
    <property type="entry name" value="FAS1_domain"/>
</dbReference>
<feature type="signal peptide" evidence="1">
    <location>
        <begin position="1"/>
        <end position="25"/>
    </location>
</feature>
<evidence type="ECO:0000313" key="4">
    <source>
        <dbReference type="Proteomes" id="UP000503447"/>
    </source>
</evidence>
<reference evidence="4" key="1">
    <citation type="submission" date="2020-05" db="EMBL/GenBank/DDBJ databases">
        <title>Frigoriglobus tundricola gen. nov., sp. nov., a psychrotolerant cellulolytic planctomycete of the family Gemmataceae with two divergent copies of 16S rRNA gene.</title>
        <authorList>
            <person name="Kulichevskaya I.S."/>
            <person name="Ivanova A.A."/>
            <person name="Naumoff D.G."/>
            <person name="Beletsky A.V."/>
            <person name="Rijpstra W.I.C."/>
            <person name="Sinninghe Damste J.S."/>
            <person name="Mardanov A.V."/>
            <person name="Ravin N.V."/>
            <person name="Dedysh S.N."/>
        </authorList>
    </citation>
    <scope>NUCLEOTIDE SEQUENCE [LARGE SCALE GENOMIC DNA]</scope>
    <source>
        <strain evidence="4">PL17</strain>
    </source>
</reference>
<keyword evidence="4" id="KW-1185">Reference proteome</keyword>
<dbReference type="Pfam" id="PF02469">
    <property type="entry name" value="Fasciclin"/>
    <property type="match status" value="1"/>
</dbReference>
<gene>
    <name evidence="3" type="ORF">FTUN_5002</name>
</gene>
<dbReference type="Proteomes" id="UP000503447">
    <property type="component" value="Chromosome"/>
</dbReference>